<dbReference type="OrthoDB" id="5869419at2759"/>
<keyword evidence="2 5" id="KW-0238">DNA-binding</keyword>
<sequence>MYPPPYEITVSLREPELWKKIHSLGNEIPVKPIGRLMFPLLNYNVSGLDPEGVYTMGIKLRRVNKNILKFKKNTIPNKWRETGQSVEDFLLESNEIFETSKRGEILG</sequence>
<evidence type="ECO:0000256" key="1">
    <source>
        <dbReference type="ARBA" id="ARBA00023015"/>
    </source>
</evidence>
<evidence type="ECO:0000256" key="3">
    <source>
        <dbReference type="ARBA" id="ARBA00023163"/>
    </source>
</evidence>
<dbReference type="EMBL" id="DS269241">
    <property type="protein sequence ID" value="EFP11531.1"/>
    <property type="molecule type" value="Genomic_DNA"/>
</dbReference>
<dbReference type="Proteomes" id="UP000008281">
    <property type="component" value="Unassembled WGS sequence"/>
</dbReference>
<dbReference type="InterPro" id="IPR046360">
    <property type="entry name" value="T-box_DNA-bd"/>
</dbReference>
<dbReference type="STRING" id="31234.E3NNR2"/>
<evidence type="ECO:0000259" key="6">
    <source>
        <dbReference type="PROSITE" id="PS50252"/>
    </source>
</evidence>
<reference evidence="7" key="1">
    <citation type="submission" date="2007-07" db="EMBL/GenBank/DDBJ databases">
        <title>PCAP assembly of the Caenorhabditis remanei genome.</title>
        <authorList>
            <consortium name="The Caenorhabditis remanei Sequencing Consortium"/>
            <person name="Wilson R.K."/>
        </authorList>
    </citation>
    <scope>NUCLEOTIDE SEQUENCE [LARGE SCALE GENOMIC DNA]</scope>
    <source>
        <strain evidence="7">PB4641</strain>
    </source>
</reference>
<evidence type="ECO:0000256" key="4">
    <source>
        <dbReference type="ARBA" id="ARBA00023242"/>
    </source>
</evidence>
<dbReference type="PROSITE" id="PS50252">
    <property type="entry name" value="TBOX_3"/>
    <property type="match status" value="1"/>
</dbReference>
<proteinExistence type="predicted"/>
<keyword evidence="4 5" id="KW-0539">Nucleus</keyword>
<dbReference type="GO" id="GO:0003677">
    <property type="term" value="F:DNA binding"/>
    <property type="evidence" value="ECO:0007669"/>
    <property type="project" value="UniProtKB-UniRule"/>
</dbReference>
<comment type="caution">
    <text evidence="5">Lacks conserved residue(s) required for the propagation of feature annotation.</text>
</comment>
<dbReference type="InterPro" id="IPR036960">
    <property type="entry name" value="T-box_sf"/>
</dbReference>
<accession>E3NNR2</accession>
<comment type="subcellular location">
    <subcellularLocation>
        <location evidence="5">Nucleus</location>
    </subcellularLocation>
</comment>
<organism evidence="8">
    <name type="scientific">Caenorhabditis remanei</name>
    <name type="common">Caenorhabditis vulgaris</name>
    <dbReference type="NCBI Taxonomy" id="31234"/>
    <lineage>
        <taxon>Eukaryota</taxon>
        <taxon>Metazoa</taxon>
        <taxon>Ecdysozoa</taxon>
        <taxon>Nematoda</taxon>
        <taxon>Chromadorea</taxon>
        <taxon>Rhabditida</taxon>
        <taxon>Rhabditina</taxon>
        <taxon>Rhabditomorpha</taxon>
        <taxon>Rhabditoidea</taxon>
        <taxon>Rhabditidae</taxon>
        <taxon>Peloderinae</taxon>
        <taxon>Caenorhabditis</taxon>
    </lineage>
</organism>
<dbReference type="Gene3D" id="2.60.40.820">
    <property type="entry name" value="Transcription factor, T-box"/>
    <property type="match status" value="1"/>
</dbReference>
<keyword evidence="1" id="KW-0805">Transcription regulation</keyword>
<evidence type="ECO:0000256" key="2">
    <source>
        <dbReference type="ARBA" id="ARBA00023125"/>
    </source>
</evidence>
<dbReference type="eggNOG" id="KOG3585">
    <property type="taxonomic scope" value="Eukaryota"/>
</dbReference>
<feature type="domain" description="T-box" evidence="6">
    <location>
        <begin position="12"/>
        <end position="85"/>
    </location>
</feature>
<dbReference type="AlphaFoldDB" id="E3NNR2"/>
<keyword evidence="8" id="KW-1185">Reference proteome</keyword>
<evidence type="ECO:0000313" key="7">
    <source>
        <dbReference type="EMBL" id="EFP11531.1"/>
    </source>
</evidence>
<dbReference type="Pfam" id="PF00907">
    <property type="entry name" value="T-box"/>
    <property type="match status" value="1"/>
</dbReference>
<gene>
    <name evidence="7" type="ORF">CRE_21040</name>
</gene>
<dbReference type="HOGENOM" id="CLU_2212406_0_0_1"/>
<dbReference type="GO" id="GO:0005634">
    <property type="term" value="C:nucleus"/>
    <property type="evidence" value="ECO:0007669"/>
    <property type="project" value="UniProtKB-SubCell"/>
</dbReference>
<name>E3NNR2_CAERE</name>
<evidence type="ECO:0000313" key="8">
    <source>
        <dbReference type="Proteomes" id="UP000008281"/>
    </source>
</evidence>
<evidence type="ECO:0000256" key="5">
    <source>
        <dbReference type="PROSITE-ProRule" id="PRU00201"/>
    </source>
</evidence>
<dbReference type="GO" id="GO:0045893">
    <property type="term" value="P:positive regulation of DNA-templated transcription"/>
    <property type="evidence" value="ECO:0007669"/>
    <property type="project" value="InterPro"/>
</dbReference>
<dbReference type="GO" id="GO:0003700">
    <property type="term" value="F:DNA-binding transcription factor activity"/>
    <property type="evidence" value="ECO:0007669"/>
    <property type="project" value="InterPro"/>
</dbReference>
<dbReference type="SUPFAM" id="SSF49417">
    <property type="entry name" value="p53-like transcription factors"/>
    <property type="match status" value="1"/>
</dbReference>
<dbReference type="InterPro" id="IPR008967">
    <property type="entry name" value="p53-like_TF_DNA-bd_sf"/>
</dbReference>
<dbReference type="InParanoid" id="E3NNR2"/>
<protein>
    <recommendedName>
        <fullName evidence="6">T-box domain-containing protein</fullName>
    </recommendedName>
</protein>
<keyword evidence="3" id="KW-0804">Transcription</keyword>
<dbReference type="SMART" id="SM00425">
    <property type="entry name" value="TBOX"/>
    <property type="match status" value="1"/>
</dbReference>